<dbReference type="InterPro" id="IPR050612">
    <property type="entry name" value="Prok_Mopterin_Oxidored"/>
</dbReference>
<evidence type="ECO:0000256" key="2">
    <source>
        <dbReference type="ARBA" id="ARBA00023004"/>
    </source>
</evidence>
<keyword evidence="2" id="KW-0408">Iron</keyword>
<dbReference type="Gene3D" id="3.30.2070.10">
    <property type="entry name" value="Formate dehydrogenase/DMSO reductase"/>
    <property type="match status" value="1"/>
</dbReference>
<dbReference type="InterPro" id="IPR009010">
    <property type="entry name" value="Asp_de-COase-like_dom_sf"/>
</dbReference>
<proteinExistence type="predicted"/>
<evidence type="ECO:0000259" key="4">
    <source>
        <dbReference type="Pfam" id="PF00384"/>
    </source>
</evidence>
<dbReference type="GO" id="GO:0046872">
    <property type="term" value="F:metal ion binding"/>
    <property type="evidence" value="ECO:0007669"/>
    <property type="project" value="UniProtKB-KW"/>
</dbReference>
<keyword evidence="1" id="KW-0479">Metal-binding</keyword>
<dbReference type="KEGG" id="smas:HUE87_07625"/>
<dbReference type="Gene3D" id="3.40.228.10">
    <property type="entry name" value="Dimethylsulfoxide Reductase, domain 2"/>
    <property type="match status" value="1"/>
</dbReference>
<reference evidence="5 6" key="1">
    <citation type="submission" date="2020-05" db="EMBL/GenBank/DDBJ databases">
        <title>Sulfurimonas marisnigri, sp. nov., and Sulfurimonas baltica, sp. nov., manganese oxide reducing chemolithoautotrophs of the class Epsilonproteobacteria isolated from the pelagic redoxclines of the Black and Baltic Seas and emended description of the genus Sulfurimonas.</title>
        <authorList>
            <person name="Henkel J.V."/>
            <person name="Laudan C."/>
            <person name="Werner J."/>
            <person name="Neu T."/>
            <person name="Plewe S."/>
            <person name="Sproer C."/>
            <person name="Bunk B."/>
            <person name="Schulz-Vogt H.N."/>
        </authorList>
    </citation>
    <scope>NUCLEOTIDE SEQUENCE [LARGE SCALE GENOMIC DNA]</scope>
    <source>
        <strain evidence="5 6">SoZ1</strain>
    </source>
</reference>
<accession>A0A7S7LYG1</accession>
<dbReference type="RefSeq" id="WP_194365605.1">
    <property type="nucleotide sequence ID" value="NZ_CP054493.1"/>
</dbReference>
<evidence type="ECO:0000256" key="1">
    <source>
        <dbReference type="ARBA" id="ARBA00022723"/>
    </source>
</evidence>
<dbReference type="PANTHER" id="PTHR43742:SF6">
    <property type="entry name" value="OXIDOREDUCTASE YYAE-RELATED"/>
    <property type="match status" value="1"/>
</dbReference>
<evidence type="ECO:0000256" key="3">
    <source>
        <dbReference type="ARBA" id="ARBA00023014"/>
    </source>
</evidence>
<sequence>MSNITACPLDCYDACEVEYKNEKLSGLKDRHTHGFLCSHLNHYGKYETIVTPRYKGKEITINEALSKLKEIIGAYQKDEILHYRGSGSFALMQEVTDHFFASFGAILTDGSLCDGAGEAGIIEGRGSNKNMPLSEIAKSDVVIFWGRNPHVTSSHLLPLIKDKTIIVIDPIKTKIAKVADLHVQIKPHSDLYLAILLSRFLHIEGGCDTEFLEEFASEYEDYYELTQTIRIKATLDKIDVTLGQIGKILELVRKKKVAIVCGVGVQKYSDGADIMRAIDAFAVMLGLFGKDGCGVSYLGNSKECITSPFNSKSKKVSKVNTEFSNFKTVFIQGANPLSQMPDSLRVKESIGKVENIVYFGLYENETSEVADLVIPAKSFLHKSDIRTSYSHNVMSLMPKVIDSEIGISEYDLSAYLCEEFDIEIQAEEFYIKHFKSFATKNLDGSLHVENREEIPYKDGFNTDDSEFAFLEEYEAKTADDNKFYLITPKSTTSLNSQFKREKSIYIHSSLGFYEDEIISVTSTCGSLKLKVKYNNDLRTDCVLIYSGTKGVNNLTSSQHSFDGKCAIYQENMVELGGY</sequence>
<protein>
    <submittedName>
        <fullName evidence="5">Molybdopterin-dependent oxidoreductase</fullName>
    </submittedName>
</protein>
<feature type="domain" description="Molybdopterin oxidoreductase" evidence="4">
    <location>
        <begin position="64"/>
        <end position="403"/>
    </location>
</feature>
<dbReference type="GO" id="GO:0016491">
    <property type="term" value="F:oxidoreductase activity"/>
    <property type="evidence" value="ECO:0007669"/>
    <property type="project" value="InterPro"/>
</dbReference>
<dbReference type="Gene3D" id="3.40.50.740">
    <property type="match status" value="1"/>
</dbReference>
<dbReference type="SUPFAM" id="SSF50692">
    <property type="entry name" value="ADC-like"/>
    <property type="match status" value="1"/>
</dbReference>
<dbReference type="AlphaFoldDB" id="A0A7S7LYG1"/>
<keyword evidence="6" id="KW-1185">Reference proteome</keyword>
<gene>
    <name evidence="5" type="ORF">HUE87_07625</name>
</gene>
<dbReference type="InterPro" id="IPR006656">
    <property type="entry name" value="Mopterin_OxRdtase"/>
</dbReference>
<dbReference type="PANTHER" id="PTHR43742">
    <property type="entry name" value="TRIMETHYLAMINE-N-OXIDE REDUCTASE"/>
    <property type="match status" value="1"/>
</dbReference>
<name>A0A7S7LYG1_9BACT</name>
<evidence type="ECO:0000313" key="6">
    <source>
        <dbReference type="Proteomes" id="UP000593836"/>
    </source>
</evidence>
<keyword evidence="3" id="KW-0411">Iron-sulfur</keyword>
<evidence type="ECO:0000313" key="5">
    <source>
        <dbReference type="EMBL" id="QOY53770.1"/>
    </source>
</evidence>
<dbReference type="GO" id="GO:0051536">
    <property type="term" value="F:iron-sulfur cluster binding"/>
    <property type="evidence" value="ECO:0007669"/>
    <property type="project" value="UniProtKB-KW"/>
</dbReference>
<dbReference type="EMBL" id="CP054493">
    <property type="protein sequence ID" value="QOY53770.1"/>
    <property type="molecule type" value="Genomic_DNA"/>
</dbReference>
<organism evidence="5 6">
    <name type="scientific">Candidatus Sulfurimonas marisnigri</name>
    <dbReference type="NCBI Taxonomy" id="2740405"/>
    <lineage>
        <taxon>Bacteria</taxon>
        <taxon>Pseudomonadati</taxon>
        <taxon>Campylobacterota</taxon>
        <taxon>Epsilonproteobacteria</taxon>
        <taxon>Campylobacterales</taxon>
        <taxon>Sulfurimonadaceae</taxon>
        <taxon>Sulfurimonas</taxon>
    </lineage>
</organism>
<dbReference type="Proteomes" id="UP000593836">
    <property type="component" value="Chromosome"/>
</dbReference>
<dbReference type="SUPFAM" id="SSF53706">
    <property type="entry name" value="Formate dehydrogenase/DMSO reductase, domains 1-3"/>
    <property type="match status" value="1"/>
</dbReference>
<dbReference type="Pfam" id="PF00384">
    <property type="entry name" value="Molybdopterin"/>
    <property type="match status" value="1"/>
</dbReference>